<dbReference type="AlphaFoldDB" id="A0A974CGG5"/>
<proteinExistence type="predicted"/>
<accession>A0A974CGG5</accession>
<organism evidence="1 2">
    <name type="scientific">Xenopus laevis</name>
    <name type="common">African clawed frog</name>
    <dbReference type="NCBI Taxonomy" id="8355"/>
    <lineage>
        <taxon>Eukaryota</taxon>
        <taxon>Metazoa</taxon>
        <taxon>Chordata</taxon>
        <taxon>Craniata</taxon>
        <taxon>Vertebrata</taxon>
        <taxon>Euteleostomi</taxon>
        <taxon>Amphibia</taxon>
        <taxon>Batrachia</taxon>
        <taxon>Anura</taxon>
        <taxon>Pipoidea</taxon>
        <taxon>Pipidae</taxon>
        <taxon>Xenopodinae</taxon>
        <taxon>Xenopus</taxon>
        <taxon>Xenopus</taxon>
    </lineage>
</organism>
<sequence>MPTWILHGGCWPFKIMFNSLGVASYWLALPEVHVLSYTCTLTRVVVEPQLGGHTHTHTSQPQALRLTSVLKGGSPAEFSYLSWSTVSGTGVGIKLMCVIRTAAFYFYKMS</sequence>
<name>A0A974CGG5_XENLA</name>
<evidence type="ECO:0000313" key="2">
    <source>
        <dbReference type="Proteomes" id="UP000694892"/>
    </source>
</evidence>
<dbReference type="EMBL" id="CM004478">
    <property type="protein sequence ID" value="OCT72989.1"/>
    <property type="molecule type" value="Genomic_DNA"/>
</dbReference>
<evidence type="ECO:0000313" key="1">
    <source>
        <dbReference type="EMBL" id="OCT72989.1"/>
    </source>
</evidence>
<protein>
    <submittedName>
        <fullName evidence="1">Uncharacterized protein</fullName>
    </submittedName>
</protein>
<gene>
    <name evidence="1" type="ORF">XELAEV_18035970mg</name>
</gene>
<dbReference type="Proteomes" id="UP000694892">
    <property type="component" value="Chromosome 7L"/>
</dbReference>
<reference evidence="2" key="1">
    <citation type="journal article" date="2016" name="Nature">
        <title>Genome evolution in the allotetraploid frog Xenopus laevis.</title>
        <authorList>
            <person name="Session A.M."/>
            <person name="Uno Y."/>
            <person name="Kwon T."/>
            <person name="Chapman J.A."/>
            <person name="Toyoda A."/>
            <person name="Takahashi S."/>
            <person name="Fukui A."/>
            <person name="Hikosaka A."/>
            <person name="Suzuki A."/>
            <person name="Kondo M."/>
            <person name="van Heeringen S.J."/>
            <person name="Quigley I."/>
            <person name="Heinz S."/>
            <person name="Ogino H."/>
            <person name="Ochi H."/>
            <person name="Hellsten U."/>
            <person name="Lyons J.B."/>
            <person name="Simakov O."/>
            <person name="Putnam N."/>
            <person name="Stites J."/>
            <person name="Kuroki Y."/>
            <person name="Tanaka T."/>
            <person name="Michiue T."/>
            <person name="Watanabe M."/>
            <person name="Bogdanovic O."/>
            <person name="Lister R."/>
            <person name="Georgiou G."/>
            <person name="Paranjpe S.S."/>
            <person name="van Kruijsbergen I."/>
            <person name="Shu S."/>
            <person name="Carlson J."/>
            <person name="Kinoshita T."/>
            <person name="Ohta Y."/>
            <person name="Mawaribuchi S."/>
            <person name="Jenkins J."/>
            <person name="Grimwood J."/>
            <person name="Schmutz J."/>
            <person name="Mitros T."/>
            <person name="Mozaffari S.V."/>
            <person name="Suzuki Y."/>
            <person name="Haramoto Y."/>
            <person name="Yamamoto T.S."/>
            <person name="Takagi C."/>
            <person name="Heald R."/>
            <person name="Miller K."/>
            <person name="Haudenschild C."/>
            <person name="Kitzman J."/>
            <person name="Nakayama T."/>
            <person name="Izutsu Y."/>
            <person name="Robert J."/>
            <person name="Fortriede J."/>
            <person name="Burns K."/>
            <person name="Lotay V."/>
            <person name="Karimi K."/>
            <person name="Yasuoka Y."/>
            <person name="Dichmann D.S."/>
            <person name="Flajnik M.F."/>
            <person name="Houston D.W."/>
            <person name="Shendure J."/>
            <person name="DuPasquier L."/>
            <person name="Vize P.D."/>
            <person name="Zorn A.M."/>
            <person name="Ito M."/>
            <person name="Marcotte E.M."/>
            <person name="Wallingford J.B."/>
            <person name="Ito Y."/>
            <person name="Asashima M."/>
            <person name="Ueno N."/>
            <person name="Matsuda Y."/>
            <person name="Veenstra G.J."/>
            <person name="Fujiyama A."/>
            <person name="Harland R.M."/>
            <person name="Taira M."/>
            <person name="Rokhsar D.S."/>
        </authorList>
    </citation>
    <scope>NUCLEOTIDE SEQUENCE [LARGE SCALE GENOMIC DNA]</scope>
    <source>
        <strain evidence="2">J</strain>
    </source>
</reference>